<dbReference type="AlphaFoldDB" id="E6ZX28"/>
<evidence type="ECO:0000256" key="3">
    <source>
        <dbReference type="SAM" id="MobiDB-lite"/>
    </source>
</evidence>
<evidence type="ECO:0000256" key="2">
    <source>
        <dbReference type="PROSITE-ProRule" id="PRU00047"/>
    </source>
</evidence>
<feature type="compositionally biased region" description="Polar residues" evidence="3">
    <location>
        <begin position="275"/>
        <end position="285"/>
    </location>
</feature>
<feature type="compositionally biased region" description="Basic and acidic residues" evidence="3">
    <location>
        <begin position="286"/>
        <end position="296"/>
    </location>
</feature>
<dbReference type="SUPFAM" id="SSF57756">
    <property type="entry name" value="Retrovirus zinc finger-like domains"/>
    <property type="match status" value="1"/>
</dbReference>
<sequence length="667" mass="74693">MGLFTGSSSASRRPTSAAPLKRRSLGRSRESLSKSQAHAPVAPSANGGGIVAEESIHNSDPQSAQSGHALDSQSAQQPSEPTRPREPDASPLPAQKCSNLDDDDDEAEPELADLQSDNTFLYDRQLPLDSALGTTLDHPPEPGLLERIDAHVAEHYLDCFGITHHKELARHDNRIVPLFAKVPRFLSIHSLKRKDLERDYTEIADTIDTCPREHLCLGRSSECSLESGEWNDEDQSFYFDAHPTPYESFDPDQSFEGYQYIFTRPRPDVAADRASFSTEPLGSTSKADHEGQEHRQQQQQQRPERCCFNCGESDHAVAQCPHPKDRERIRQRRLEFEAQRGDDDDDGFGEINGHARLHEQFASAEQRLRWLDEFVPGKPSQALIDALLPATDDHGWGMEERGSRMQSASSDLPYLHRMLVWGYPPGWISTRNPIEEIRQRIQSDSQWDSVEVLAGFDVAALDNGNVRSSASAGDTEAIAAKQGEGSSDGAGTKRWVDYHTDLFDSYRLQSFDTVFRAPLPRMPEQAVQVHSHDGSRSDDRRWSRPPHDANEGWIDRPRKRSSREHEEDDRAALWKRLLRERSDSPPPPPRYNGSESANRRAPVRIDRPHPYAPPRRISPEGGSRSTPVRIVRPHPHAPPPPADPFHPPPPPPPPPCPPPALPPPPPL</sequence>
<keyword evidence="6" id="KW-1185">Reference proteome</keyword>
<evidence type="ECO:0000313" key="5">
    <source>
        <dbReference type="EMBL" id="CBQ71785.1"/>
    </source>
</evidence>
<dbReference type="GO" id="GO:0006397">
    <property type="term" value="P:mRNA processing"/>
    <property type="evidence" value="ECO:0007669"/>
    <property type="project" value="UniProtKB-KW"/>
</dbReference>
<feature type="region of interest" description="Disordered" evidence="3">
    <location>
        <begin position="272"/>
        <end position="304"/>
    </location>
</feature>
<keyword evidence="2" id="KW-0479">Metal-binding</keyword>
<gene>
    <name evidence="5" type="ORF">sr12641</name>
</gene>
<keyword evidence="2" id="KW-0863">Zinc-finger</keyword>
<organism evidence="5 6">
    <name type="scientific">Sporisorium reilianum (strain SRZ2)</name>
    <name type="common">Maize head smut fungus</name>
    <dbReference type="NCBI Taxonomy" id="999809"/>
    <lineage>
        <taxon>Eukaryota</taxon>
        <taxon>Fungi</taxon>
        <taxon>Dikarya</taxon>
        <taxon>Basidiomycota</taxon>
        <taxon>Ustilaginomycotina</taxon>
        <taxon>Ustilaginomycetes</taxon>
        <taxon>Ustilaginales</taxon>
        <taxon>Ustilaginaceae</taxon>
        <taxon>Sporisorium</taxon>
    </lineage>
</organism>
<dbReference type="InterPro" id="IPR001878">
    <property type="entry name" value="Znf_CCHC"/>
</dbReference>
<evidence type="ECO:0000313" key="6">
    <source>
        <dbReference type="Proteomes" id="UP000008867"/>
    </source>
</evidence>
<dbReference type="HOGENOM" id="CLU_411705_0_0_1"/>
<feature type="compositionally biased region" description="Basic and acidic residues" evidence="3">
    <location>
        <begin position="530"/>
        <end position="556"/>
    </location>
</feature>
<dbReference type="InterPro" id="IPR052115">
    <property type="entry name" value="NEXT_complex_subunit_ZCCHC8"/>
</dbReference>
<feature type="domain" description="CCHC-type" evidence="4">
    <location>
        <begin position="307"/>
        <end position="321"/>
    </location>
</feature>
<protein>
    <recommendedName>
        <fullName evidence="4">CCHC-type domain-containing protein</fullName>
    </recommendedName>
</protein>
<keyword evidence="1" id="KW-0507">mRNA processing</keyword>
<proteinExistence type="predicted"/>
<dbReference type="OrthoDB" id="2553837at2759"/>
<feature type="region of interest" description="Disordered" evidence="3">
    <location>
        <begin position="1"/>
        <end position="108"/>
    </location>
</feature>
<dbReference type="EMBL" id="FQ311452">
    <property type="protein sequence ID" value="CBQ71785.1"/>
    <property type="molecule type" value="Genomic_DNA"/>
</dbReference>
<dbReference type="GO" id="GO:0008270">
    <property type="term" value="F:zinc ion binding"/>
    <property type="evidence" value="ECO:0007669"/>
    <property type="project" value="UniProtKB-KW"/>
</dbReference>
<dbReference type="PANTHER" id="PTHR13316:SF0">
    <property type="entry name" value="ZINC FINGER CCHC DOMAIN-CONTAINING PROTEIN 8"/>
    <property type="match status" value="1"/>
</dbReference>
<feature type="compositionally biased region" description="Polar residues" evidence="3">
    <location>
        <begin position="58"/>
        <end position="80"/>
    </location>
</feature>
<accession>E6ZX28</accession>
<reference evidence="5 6" key="1">
    <citation type="journal article" date="2010" name="Science">
        <title>Pathogenicity determinants in smut fungi revealed by genome comparison.</title>
        <authorList>
            <person name="Schirawski J."/>
            <person name="Mannhaupt G."/>
            <person name="Muench K."/>
            <person name="Brefort T."/>
            <person name="Schipper K."/>
            <person name="Doehlemann G."/>
            <person name="Di Stasio M."/>
            <person name="Roessel N."/>
            <person name="Mendoza-Mendoza A."/>
            <person name="Pester D."/>
            <person name="Mueller O."/>
            <person name="Winterberg B."/>
            <person name="Meyer E."/>
            <person name="Ghareeb H."/>
            <person name="Wollenberg T."/>
            <person name="Muensterkoetter M."/>
            <person name="Wong P."/>
            <person name="Walter M."/>
            <person name="Stukenbrock E."/>
            <person name="Gueldener U."/>
            <person name="Kahmann R."/>
        </authorList>
    </citation>
    <scope>NUCLEOTIDE SEQUENCE [LARGE SCALE GENOMIC DNA]</scope>
    <source>
        <strain evidence="6">SRZ2</strain>
    </source>
</reference>
<feature type="compositionally biased region" description="Basic and acidic residues" evidence="3">
    <location>
        <begin position="563"/>
        <end position="583"/>
    </location>
</feature>
<dbReference type="GO" id="GO:0071013">
    <property type="term" value="C:catalytic step 2 spliceosome"/>
    <property type="evidence" value="ECO:0007669"/>
    <property type="project" value="TreeGrafter"/>
</dbReference>
<dbReference type="PROSITE" id="PS50158">
    <property type="entry name" value="ZF_CCHC"/>
    <property type="match status" value="1"/>
</dbReference>
<dbReference type="eggNOG" id="ENOG502S7GW">
    <property type="taxonomic scope" value="Eukaryota"/>
</dbReference>
<evidence type="ECO:0000259" key="4">
    <source>
        <dbReference type="PROSITE" id="PS50158"/>
    </source>
</evidence>
<evidence type="ECO:0000256" key="1">
    <source>
        <dbReference type="ARBA" id="ARBA00022664"/>
    </source>
</evidence>
<dbReference type="PANTHER" id="PTHR13316">
    <property type="entry name" value="ZINC FINGER, CCHC DOMAIN CONTAINING 8"/>
    <property type="match status" value="1"/>
</dbReference>
<feature type="compositionally biased region" description="Pro residues" evidence="3">
    <location>
        <begin position="636"/>
        <end position="667"/>
    </location>
</feature>
<dbReference type="InterPro" id="IPR036875">
    <property type="entry name" value="Znf_CCHC_sf"/>
</dbReference>
<dbReference type="GO" id="GO:0003723">
    <property type="term" value="F:RNA binding"/>
    <property type="evidence" value="ECO:0007669"/>
    <property type="project" value="TreeGrafter"/>
</dbReference>
<dbReference type="Proteomes" id="UP000008867">
    <property type="component" value="Chromosome 3"/>
</dbReference>
<keyword evidence="2" id="KW-0862">Zinc</keyword>
<feature type="compositionally biased region" description="Low complexity" evidence="3">
    <location>
        <begin position="7"/>
        <end position="19"/>
    </location>
</feature>
<feature type="region of interest" description="Disordered" evidence="3">
    <location>
        <begin position="522"/>
        <end position="667"/>
    </location>
</feature>
<dbReference type="VEuPathDB" id="FungiDB:sr12641"/>
<name>E6ZX28_SPORE</name>